<accession>A0AA38VSU6</accession>
<dbReference type="InterPro" id="IPR006994">
    <property type="entry name" value="TCF25/Rqc1"/>
</dbReference>
<dbReference type="GO" id="GO:1990116">
    <property type="term" value="P:ribosome-associated ubiquitin-dependent protein catabolic process"/>
    <property type="evidence" value="ECO:0007669"/>
    <property type="project" value="TreeGrafter"/>
</dbReference>
<feature type="region of interest" description="Disordered" evidence="1">
    <location>
        <begin position="620"/>
        <end position="653"/>
    </location>
</feature>
<dbReference type="Pfam" id="PF04910">
    <property type="entry name" value="Tcf25"/>
    <property type="match status" value="1"/>
</dbReference>
<dbReference type="Proteomes" id="UP001174694">
    <property type="component" value="Unassembled WGS sequence"/>
</dbReference>
<evidence type="ECO:0000256" key="1">
    <source>
        <dbReference type="SAM" id="MobiDB-lite"/>
    </source>
</evidence>
<proteinExistence type="predicted"/>
<protein>
    <submittedName>
        <fullName evidence="2">Nulp1-pending protein</fullName>
    </submittedName>
</protein>
<comment type="caution">
    <text evidence="2">The sequence shown here is derived from an EMBL/GenBank/DDBJ whole genome shotgun (WGS) entry which is preliminary data.</text>
</comment>
<feature type="compositionally biased region" description="Acidic residues" evidence="1">
    <location>
        <begin position="53"/>
        <end position="65"/>
    </location>
</feature>
<dbReference type="PANTHER" id="PTHR22684">
    <property type="entry name" value="NULP1-RELATED"/>
    <property type="match status" value="1"/>
</dbReference>
<feature type="compositionally biased region" description="Basic residues" evidence="1">
    <location>
        <begin position="1"/>
        <end position="10"/>
    </location>
</feature>
<dbReference type="PANTHER" id="PTHR22684:SF0">
    <property type="entry name" value="RIBOSOME QUALITY CONTROL COMPLEX SUBUNIT TCF25"/>
    <property type="match status" value="1"/>
</dbReference>
<feature type="compositionally biased region" description="Polar residues" evidence="1">
    <location>
        <begin position="132"/>
        <end position="148"/>
    </location>
</feature>
<feature type="compositionally biased region" description="Basic and acidic residues" evidence="1">
    <location>
        <begin position="642"/>
        <end position="653"/>
    </location>
</feature>
<evidence type="ECO:0000313" key="3">
    <source>
        <dbReference type="Proteomes" id="UP001174694"/>
    </source>
</evidence>
<feature type="compositionally biased region" description="Acidic residues" evidence="1">
    <location>
        <begin position="24"/>
        <end position="33"/>
    </location>
</feature>
<feature type="region of interest" description="Disordered" evidence="1">
    <location>
        <begin position="670"/>
        <end position="741"/>
    </location>
</feature>
<feature type="region of interest" description="Disordered" evidence="1">
    <location>
        <begin position="132"/>
        <end position="151"/>
    </location>
</feature>
<gene>
    <name evidence="2" type="ORF">NKR23_g4056</name>
</gene>
<keyword evidence="3" id="KW-1185">Reference proteome</keyword>
<feature type="compositionally biased region" description="Acidic residues" evidence="1">
    <location>
        <begin position="690"/>
        <end position="704"/>
    </location>
</feature>
<feature type="compositionally biased region" description="Basic and acidic residues" evidence="1">
    <location>
        <begin position="714"/>
        <end position="724"/>
    </location>
</feature>
<name>A0AA38VSU6_9PEZI</name>
<dbReference type="AlphaFoldDB" id="A0AA38VSU6"/>
<evidence type="ECO:0000313" key="2">
    <source>
        <dbReference type="EMBL" id="KAJ9149806.1"/>
    </source>
</evidence>
<feature type="region of interest" description="Disordered" evidence="1">
    <location>
        <begin position="1"/>
        <end position="115"/>
    </location>
</feature>
<dbReference type="GO" id="GO:1990112">
    <property type="term" value="C:RQC complex"/>
    <property type="evidence" value="ECO:0007669"/>
    <property type="project" value="TreeGrafter"/>
</dbReference>
<dbReference type="GO" id="GO:0072344">
    <property type="term" value="P:rescue of stalled ribosome"/>
    <property type="evidence" value="ECO:0007669"/>
    <property type="project" value="TreeGrafter"/>
</dbReference>
<organism evidence="2 3">
    <name type="scientific">Pleurostoma richardsiae</name>
    <dbReference type="NCBI Taxonomy" id="41990"/>
    <lineage>
        <taxon>Eukaryota</taxon>
        <taxon>Fungi</taxon>
        <taxon>Dikarya</taxon>
        <taxon>Ascomycota</taxon>
        <taxon>Pezizomycotina</taxon>
        <taxon>Sordariomycetes</taxon>
        <taxon>Sordariomycetidae</taxon>
        <taxon>Calosphaeriales</taxon>
        <taxon>Pleurostomataceae</taxon>
        <taxon>Pleurostoma</taxon>
    </lineage>
</organism>
<dbReference type="EMBL" id="JANBVO010000009">
    <property type="protein sequence ID" value="KAJ9149806.1"/>
    <property type="molecule type" value="Genomic_DNA"/>
</dbReference>
<reference evidence="2" key="1">
    <citation type="submission" date="2022-07" db="EMBL/GenBank/DDBJ databases">
        <title>Fungi with potential for degradation of polypropylene.</title>
        <authorList>
            <person name="Gostincar C."/>
        </authorList>
    </citation>
    <scope>NUCLEOTIDE SEQUENCE</scope>
    <source>
        <strain evidence="2">EXF-13308</strain>
    </source>
</reference>
<sequence length="741" mass="83680">MSSRQLRKLRKQQDLLSLQAEGAREDEDSEDEPSPAKPRPSTFSAFAALGGDDGNDDDEDDEDDQSQNTPDVAPKPAVIAIATPPKKSKKSKKKKKGKKSEPNVAAEEPKQAISQDGLDEIDLALKELNVAPSSEPTSAEQQPQQSRAYSEELSRLLSVNTHHLKVVNEMRALFGRETIEAARVEDDAEAQQGRRRQRQVPQNVDLETFLRGRPGQKISEVLLRRNPFIQGKENWPKASAEGLTMEPVQGDRGDIEEYRFCHDKAYDNLEGKFFAYVQMHDPMQLVYFLYDNPYHVSTLIQVSKVAKQDQNNALSSDLCERALFTLGRVTLSSFRKSIEQGKARLNFRRPENRQFWLAGYNYIKNLLQKGTYRTALEWTKLFISLAPEDPYGFLNYTHVLAIRARQARWFIDLCKSEYFSEWDNPMAAYYRQTVVLAKLQLEDYAGAIADLVKGMQEMPWLYGAICSALGIDTPRAVWGVQPRTADEELYTELYLHTAKDLWSNAQATDFLKEAGSMAYKVNLDILPNATPVPLSITRFVYLDNTPSLMAKVPRKMLHATPNFDFDPLPPAKEDNVFSSDIQMLPWEAPGNLMFEGAPTRVQVRMNRAADELRRRGVDLRDLDQHGFDGEPGVEDEDLTEPSSRDSSDGEPEEVHGFLQRIFDIFRPLRGTAAPPWEDPQGGEQGGNVWMEDEDDQEYVSDDADLPPLEPLTDDDGHSEADSNHDLPPLRPAGNAEERDSA</sequence>
<feature type="compositionally biased region" description="Basic residues" evidence="1">
    <location>
        <begin position="86"/>
        <end position="98"/>
    </location>
</feature>